<feature type="binding site" evidence="9">
    <location>
        <position position="274"/>
    </location>
    <ligand>
        <name>K(+)</name>
        <dbReference type="ChEBI" id="CHEBI:29103"/>
    </ligand>
</feature>
<feature type="binding site" evidence="9">
    <location>
        <position position="238"/>
    </location>
    <ligand>
        <name>K(+)</name>
        <dbReference type="ChEBI" id="CHEBI:29103"/>
    </ligand>
</feature>
<dbReference type="GO" id="GO:0046872">
    <property type="term" value="F:metal ion binding"/>
    <property type="evidence" value="ECO:0007669"/>
    <property type="project" value="UniProtKB-KW"/>
</dbReference>
<protein>
    <recommendedName>
        <fullName evidence="9">Ribokinase</fullName>
        <shortName evidence="9">RK</shortName>
        <ecNumber evidence="9">2.7.1.15</ecNumber>
    </recommendedName>
</protein>
<evidence type="ECO:0000256" key="3">
    <source>
        <dbReference type="ARBA" id="ARBA00022741"/>
    </source>
</evidence>
<gene>
    <name evidence="9" type="primary">rbsK</name>
    <name evidence="11" type="ORF">IAB51_04780</name>
</gene>
<evidence type="ECO:0000256" key="7">
    <source>
        <dbReference type="ARBA" id="ARBA00022958"/>
    </source>
</evidence>
<keyword evidence="3 9" id="KW-0547">Nucleotide-binding</keyword>
<evidence type="ECO:0000256" key="6">
    <source>
        <dbReference type="ARBA" id="ARBA00022842"/>
    </source>
</evidence>
<feature type="binding site" evidence="9">
    <location>
        <begin position="243"/>
        <end position="244"/>
    </location>
    <ligand>
        <name>ATP</name>
        <dbReference type="ChEBI" id="CHEBI:30616"/>
    </ligand>
</feature>
<dbReference type="Pfam" id="PF00294">
    <property type="entry name" value="PfkB"/>
    <property type="match status" value="1"/>
</dbReference>
<dbReference type="EC" id="2.7.1.15" evidence="9"/>
<dbReference type="AlphaFoldDB" id="A0A9D1FLK2"/>
<feature type="binding site" evidence="9">
    <location>
        <position position="279"/>
    </location>
    <ligand>
        <name>K(+)</name>
        <dbReference type="ChEBI" id="CHEBI:29103"/>
    </ligand>
</feature>
<dbReference type="PANTHER" id="PTHR10584:SF166">
    <property type="entry name" value="RIBOKINASE"/>
    <property type="match status" value="1"/>
</dbReference>
<dbReference type="InterPro" id="IPR011611">
    <property type="entry name" value="PfkB_dom"/>
</dbReference>
<sequence>MRILNFGSLNLDFTYTVPHFVQPGETLSAEGLQTFPGGKGLNQSIALSRAGAEVFHAGCIGPDGEMLRRQLIDAGADARFVKTLPNARTGHAVIQVDAAGQNCILLYGGANRMVNGELIGEALSHFNSGDWLLLQNEISGMEEILRAAGEKGMRIALNPSPITPDIPHFPLDNVEYFLVNEVEGAALGGKGSPEQMLEGLKRRFPRAKIVLTLGKAGACYFDGEQTFFQPIFPVKAVDTTAAGDTFTGYFLTAIGEGLSGPKALELASAASAIAVSRMGASSSIPSREETGRFLAAAKMRQS</sequence>
<dbReference type="InterPro" id="IPR002139">
    <property type="entry name" value="Ribo/fructo_kinase"/>
</dbReference>
<dbReference type="GO" id="GO:0005524">
    <property type="term" value="F:ATP binding"/>
    <property type="evidence" value="ECO:0007669"/>
    <property type="project" value="UniProtKB-UniRule"/>
</dbReference>
<dbReference type="GO" id="GO:0019303">
    <property type="term" value="P:D-ribose catabolic process"/>
    <property type="evidence" value="ECO:0007669"/>
    <property type="project" value="UniProtKB-UniRule"/>
</dbReference>
<dbReference type="HAMAP" id="MF_01987">
    <property type="entry name" value="Ribokinase"/>
    <property type="match status" value="1"/>
</dbReference>
<feature type="binding site" evidence="9">
    <location>
        <position position="137"/>
    </location>
    <ligand>
        <name>substrate</name>
    </ligand>
</feature>
<feature type="binding site" evidence="9">
    <location>
        <position position="277"/>
    </location>
    <ligand>
        <name>K(+)</name>
        <dbReference type="ChEBI" id="CHEBI:29103"/>
    </ligand>
</feature>
<evidence type="ECO:0000256" key="4">
    <source>
        <dbReference type="ARBA" id="ARBA00022777"/>
    </source>
</evidence>
<feature type="domain" description="Carbohydrate kinase PfkB" evidence="10">
    <location>
        <begin position="4"/>
        <end position="286"/>
    </location>
</feature>
<dbReference type="Gene3D" id="3.40.1190.20">
    <property type="match status" value="1"/>
</dbReference>
<evidence type="ECO:0000313" key="11">
    <source>
        <dbReference type="EMBL" id="HIS76111.1"/>
    </source>
</evidence>
<evidence type="ECO:0000256" key="1">
    <source>
        <dbReference type="ARBA" id="ARBA00022679"/>
    </source>
</evidence>
<keyword evidence="1 9" id="KW-0808">Transferase</keyword>
<feature type="binding site" evidence="9">
    <location>
        <position position="244"/>
    </location>
    <ligand>
        <name>substrate</name>
    </ligand>
</feature>
<reference evidence="11" key="1">
    <citation type="submission" date="2020-10" db="EMBL/GenBank/DDBJ databases">
        <authorList>
            <person name="Gilroy R."/>
        </authorList>
    </citation>
    <scope>NUCLEOTIDE SEQUENCE</scope>
    <source>
        <strain evidence="11">CHK199-13235</strain>
    </source>
</reference>
<organism evidence="11 12">
    <name type="scientific">Candidatus Merdivicinus excrementipullorum</name>
    <dbReference type="NCBI Taxonomy" id="2840867"/>
    <lineage>
        <taxon>Bacteria</taxon>
        <taxon>Bacillati</taxon>
        <taxon>Bacillota</taxon>
        <taxon>Clostridia</taxon>
        <taxon>Eubacteriales</taxon>
        <taxon>Oscillospiraceae</taxon>
        <taxon>Oscillospiraceae incertae sedis</taxon>
        <taxon>Candidatus Merdivicinus</taxon>
    </lineage>
</organism>
<evidence type="ECO:0000256" key="2">
    <source>
        <dbReference type="ARBA" id="ARBA00022723"/>
    </source>
</evidence>
<proteinExistence type="inferred from homology"/>
<evidence type="ECO:0000256" key="8">
    <source>
        <dbReference type="ARBA" id="ARBA00023277"/>
    </source>
</evidence>
<evidence type="ECO:0000256" key="5">
    <source>
        <dbReference type="ARBA" id="ARBA00022840"/>
    </source>
</evidence>
<keyword evidence="8 9" id="KW-0119">Carbohydrate metabolism</keyword>
<comment type="subcellular location">
    <subcellularLocation>
        <location evidence="9">Cytoplasm</location>
    </subcellularLocation>
</comment>
<evidence type="ECO:0000256" key="9">
    <source>
        <dbReference type="HAMAP-Rule" id="MF_01987"/>
    </source>
</evidence>
<keyword evidence="9" id="KW-0963">Cytoplasm</keyword>
<feature type="binding site" evidence="9">
    <location>
        <begin position="38"/>
        <end position="42"/>
    </location>
    <ligand>
        <name>substrate</name>
    </ligand>
</feature>
<dbReference type="Proteomes" id="UP000824002">
    <property type="component" value="Unassembled WGS sequence"/>
</dbReference>
<keyword evidence="5 9" id="KW-0067">ATP-binding</keyword>
<keyword evidence="2 9" id="KW-0479">Metal-binding</keyword>
<reference evidence="11" key="2">
    <citation type="journal article" date="2021" name="PeerJ">
        <title>Extensive microbial diversity within the chicken gut microbiome revealed by metagenomics and culture.</title>
        <authorList>
            <person name="Gilroy R."/>
            <person name="Ravi A."/>
            <person name="Getino M."/>
            <person name="Pursley I."/>
            <person name="Horton D.L."/>
            <person name="Alikhan N.F."/>
            <person name="Baker D."/>
            <person name="Gharbi K."/>
            <person name="Hall N."/>
            <person name="Watson M."/>
            <person name="Adriaenssens E.M."/>
            <person name="Foster-Nyarko E."/>
            <person name="Jarju S."/>
            <person name="Secka A."/>
            <person name="Antonio M."/>
            <person name="Oren A."/>
            <person name="Chaudhuri R.R."/>
            <person name="La Ragione R."/>
            <person name="Hildebrand F."/>
            <person name="Pallen M.J."/>
        </authorList>
    </citation>
    <scope>NUCLEOTIDE SEQUENCE</scope>
    <source>
        <strain evidence="11">CHK199-13235</strain>
    </source>
</reference>
<feature type="binding site" evidence="9">
    <location>
        <position position="240"/>
    </location>
    <ligand>
        <name>K(+)</name>
        <dbReference type="ChEBI" id="CHEBI:29103"/>
    </ligand>
</feature>
<dbReference type="InterPro" id="IPR029056">
    <property type="entry name" value="Ribokinase-like"/>
</dbReference>
<keyword evidence="6 9" id="KW-0460">Magnesium</keyword>
<comment type="activity regulation">
    <text evidence="9">Activated by a monovalent cation that binds near, but not in, the active site. The most likely occupant of the site in vivo is potassium. Ion binding induces a conformational change that may alter substrate affinity.</text>
</comment>
<feature type="binding site" evidence="9">
    <location>
        <position position="180"/>
    </location>
    <ligand>
        <name>ATP</name>
        <dbReference type="ChEBI" id="CHEBI:30616"/>
    </ligand>
</feature>
<comment type="caution">
    <text evidence="9">Lacks conserved residue(s) required for the propagation of feature annotation.</text>
</comment>
<dbReference type="PANTHER" id="PTHR10584">
    <property type="entry name" value="SUGAR KINASE"/>
    <property type="match status" value="1"/>
</dbReference>
<dbReference type="GO" id="GO:0004747">
    <property type="term" value="F:ribokinase activity"/>
    <property type="evidence" value="ECO:0007669"/>
    <property type="project" value="UniProtKB-UniRule"/>
</dbReference>
<dbReference type="PRINTS" id="PR00990">
    <property type="entry name" value="RIBOKINASE"/>
</dbReference>
<dbReference type="EMBL" id="DVJP01000032">
    <property type="protein sequence ID" value="HIS76111.1"/>
    <property type="molecule type" value="Genomic_DNA"/>
</dbReference>
<accession>A0A9D1FLK2</accession>
<feature type="binding site" evidence="9">
    <location>
        <position position="283"/>
    </location>
    <ligand>
        <name>K(+)</name>
        <dbReference type="ChEBI" id="CHEBI:29103"/>
    </ligand>
</feature>
<dbReference type="InterPro" id="IPR011877">
    <property type="entry name" value="Ribokinase"/>
</dbReference>
<comment type="similarity">
    <text evidence="9">Belongs to the carbohydrate kinase PfkB family. Ribokinase subfamily.</text>
</comment>
<comment type="subunit">
    <text evidence="9">Homodimer.</text>
</comment>
<feature type="binding site" evidence="9">
    <location>
        <begin position="212"/>
        <end position="217"/>
    </location>
    <ligand>
        <name>ATP</name>
        <dbReference type="ChEBI" id="CHEBI:30616"/>
    </ligand>
</feature>
<keyword evidence="7 9" id="KW-0630">Potassium</keyword>
<keyword evidence="4 9" id="KW-0418">Kinase</keyword>
<feature type="binding site" evidence="9">
    <location>
        <begin position="10"/>
        <end position="12"/>
    </location>
    <ligand>
        <name>substrate</name>
    </ligand>
</feature>
<name>A0A9D1FLK2_9FIRM</name>
<feature type="active site" description="Proton acceptor" evidence="9">
    <location>
        <position position="244"/>
    </location>
</feature>
<dbReference type="CDD" id="cd01174">
    <property type="entry name" value="ribokinase"/>
    <property type="match status" value="1"/>
</dbReference>
<dbReference type="GO" id="GO:0005737">
    <property type="term" value="C:cytoplasm"/>
    <property type="evidence" value="ECO:0007669"/>
    <property type="project" value="UniProtKB-SubCell"/>
</dbReference>
<evidence type="ECO:0000313" key="12">
    <source>
        <dbReference type="Proteomes" id="UP000824002"/>
    </source>
</evidence>
<comment type="caution">
    <text evidence="11">The sequence shown here is derived from an EMBL/GenBank/DDBJ whole genome shotgun (WGS) entry which is preliminary data.</text>
</comment>
<comment type="cofactor">
    <cofactor evidence="9">
        <name>Mg(2+)</name>
        <dbReference type="ChEBI" id="CHEBI:18420"/>
    </cofactor>
    <text evidence="9">Requires a divalent cation, most likely magnesium in vivo, as an electrophilic catalyst to aid phosphoryl group transfer. It is the chelate of the metal and the nucleotide that is the actual substrate.</text>
</comment>
<evidence type="ECO:0000259" key="10">
    <source>
        <dbReference type="Pfam" id="PF00294"/>
    </source>
</evidence>
<comment type="function">
    <text evidence="9">Catalyzes the phosphorylation of ribose at O-5 in a reaction requiring ATP and magnesium. The resulting D-ribose-5-phosphate can then be used either for sythesis of nucleotides, histidine, and tryptophan, or as a component of the pentose phosphate pathway.</text>
</comment>
<dbReference type="SUPFAM" id="SSF53613">
    <property type="entry name" value="Ribokinase-like"/>
    <property type="match status" value="1"/>
</dbReference>
<comment type="catalytic activity">
    <reaction evidence="9">
        <text>D-ribose + ATP = D-ribose 5-phosphate + ADP + H(+)</text>
        <dbReference type="Rhea" id="RHEA:13697"/>
        <dbReference type="ChEBI" id="CHEBI:15378"/>
        <dbReference type="ChEBI" id="CHEBI:30616"/>
        <dbReference type="ChEBI" id="CHEBI:47013"/>
        <dbReference type="ChEBI" id="CHEBI:78346"/>
        <dbReference type="ChEBI" id="CHEBI:456216"/>
        <dbReference type="EC" id="2.7.1.15"/>
    </reaction>
</comment>
<comment type="pathway">
    <text evidence="9">Carbohydrate metabolism; D-ribose degradation; D-ribose 5-phosphate from beta-D-ribopyranose: step 2/2.</text>
</comment>